<evidence type="ECO:0000256" key="2">
    <source>
        <dbReference type="PROSITE-ProRule" id="PRU00169"/>
    </source>
</evidence>
<gene>
    <name evidence="4" type="ORF">CFX0092_A0349</name>
</gene>
<dbReference type="InterPro" id="IPR011006">
    <property type="entry name" value="CheY-like_superfamily"/>
</dbReference>
<dbReference type="PANTHER" id="PTHR44591:SF23">
    <property type="entry name" value="CHEY SUBFAMILY"/>
    <property type="match status" value="1"/>
</dbReference>
<organism evidence="4 5">
    <name type="scientific">Candidatus Promineifilum breve</name>
    <dbReference type="NCBI Taxonomy" id="1806508"/>
    <lineage>
        <taxon>Bacteria</taxon>
        <taxon>Bacillati</taxon>
        <taxon>Chloroflexota</taxon>
        <taxon>Ardenticatenia</taxon>
        <taxon>Candidatus Promineifilales</taxon>
        <taxon>Candidatus Promineifilaceae</taxon>
        <taxon>Candidatus Promineifilum</taxon>
    </lineage>
</organism>
<dbReference type="AlphaFoldDB" id="A0A160T1I0"/>
<dbReference type="InterPro" id="IPR001789">
    <property type="entry name" value="Sig_transdc_resp-reg_receiver"/>
</dbReference>
<evidence type="ECO:0000313" key="5">
    <source>
        <dbReference type="Proteomes" id="UP000215027"/>
    </source>
</evidence>
<proteinExistence type="predicted"/>
<dbReference type="PROSITE" id="PS50110">
    <property type="entry name" value="RESPONSE_REGULATORY"/>
    <property type="match status" value="1"/>
</dbReference>
<dbReference type="Proteomes" id="UP000215027">
    <property type="component" value="Chromosome I"/>
</dbReference>
<evidence type="ECO:0000259" key="3">
    <source>
        <dbReference type="PROSITE" id="PS50110"/>
    </source>
</evidence>
<feature type="domain" description="Response regulatory" evidence="3">
    <location>
        <begin position="28"/>
        <end position="144"/>
    </location>
</feature>
<dbReference type="Pfam" id="PF00072">
    <property type="entry name" value="Response_reg"/>
    <property type="match status" value="1"/>
</dbReference>
<name>A0A160T1I0_9CHLR</name>
<dbReference type="SUPFAM" id="SSF52172">
    <property type="entry name" value="CheY-like"/>
    <property type="match status" value="1"/>
</dbReference>
<keyword evidence="1 2" id="KW-0597">Phosphoprotein</keyword>
<dbReference type="EMBL" id="LN890655">
    <property type="protein sequence ID" value="CUS02230.2"/>
    <property type="molecule type" value="Genomic_DNA"/>
</dbReference>
<keyword evidence="5" id="KW-1185">Reference proteome</keyword>
<protein>
    <submittedName>
        <fullName evidence="4">Response regulator receiver protein</fullName>
    </submittedName>
</protein>
<reference evidence="4" key="1">
    <citation type="submission" date="2016-01" db="EMBL/GenBank/DDBJ databases">
        <authorList>
            <person name="Mcilroy J.S."/>
            <person name="Karst M S."/>
            <person name="Albertsen M."/>
        </authorList>
    </citation>
    <scope>NUCLEOTIDE SEQUENCE</scope>
    <source>
        <strain evidence="4">Cfx-K</strain>
    </source>
</reference>
<dbReference type="KEGG" id="pbf:CFX0092_A0349"/>
<dbReference type="PANTHER" id="PTHR44591">
    <property type="entry name" value="STRESS RESPONSE REGULATOR PROTEIN 1"/>
    <property type="match status" value="1"/>
</dbReference>
<evidence type="ECO:0000313" key="4">
    <source>
        <dbReference type="EMBL" id="CUS02230.2"/>
    </source>
</evidence>
<evidence type="ECO:0000256" key="1">
    <source>
        <dbReference type="ARBA" id="ARBA00022553"/>
    </source>
</evidence>
<feature type="modified residue" description="4-aspartylphosphate" evidence="2">
    <location>
        <position position="77"/>
    </location>
</feature>
<dbReference type="GO" id="GO:0000160">
    <property type="term" value="P:phosphorelay signal transduction system"/>
    <property type="evidence" value="ECO:0007669"/>
    <property type="project" value="InterPro"/>
</dbReference>
<dbReference type="InterPro" id="IPR050595">
    <property type="entry name" value="Bact_response_regulator"/>
</dbReference>
<sequence length="146" mass="16198">MARYGRERSAAAPARRLKSRPRWFAMTTILQIEDNYANRRLVERVLEPTGYRLIHAFDGQSGINAALQDRPDLILLDMGLPDMDGQTIVAILRESPMLSDVPIIALTAWPPTIAIEMAARYGCDGCITKPINVSEFPGQIAAYLSP</sequence>
<dbReference type="SMART" id="SM00448">
    <property type="entry name" value="REC"/>
    <property type="match status" value="1"/>
</dbReference>
<accession>A0A160T1I0</accession>
<dbReference type="Gene3D" id="3.40.50.2300">
    <property type="match status" value="1"/>
</dbReference>